<gene>
    <name evidence="2" type="ORF">AAW31_13070</name>
    <name evidence="3" type="ORF">BCL69_101831</name>
</gene>
<accession>A0A0F7KDD8</accession>
<keyword evidence="4" id="KW-1185">Reference proteome</keyword>
<dbReference type="RefSeq" id="WP_046850555.1">
    <property type="nucleotide sequence ID" value="NZ_CBDIPD010000022.1"/>
</dbReference>
<sequence length="266" mass="30253">MLVNVSNHANHFGKKSIARLRTFCEKILMKKCCFLNISTFLLVWILITEPIFASLLIIDTKGYASGRLSSVSLERTFNNAYVGEVLLGYDSITFISFGNQPPNLVSNPWQFCFEKDRYKAIEKFIGNNVVLEFKTPKKNSLLSCSATNELMAIYPVDETQAIEQAHFIGSIHTNDPEISSGVEFGRIVNVIENKDRFRNYFLTIQMGSGGSKFRHFVMDDPDLFDFAVKCLKMAARVKIHYSERFSMRNLFGLSSMSFVSEIEVVD</sequence>
<keyword evidence="1" id="KW-0812">Transmembrane</keyword>
<name>A0A0F7KDD8_9PROT</name>
<reference evidence="2 4" key="2">
    <citation type="journal article" date="2016" name="Genome Announc.">
        <title>Genome Sequence of Nitrosomonas communis Strain Nm2, a Mesophilic Ammonia-Oxidizing Bacterium Isolated from Mediterranean Soil.</title>
        <authorList>
            <person name="Kozlowski J.A."/>
            <person name="Kits K.D."/>
            <person name="Stein L.Y."/>
        </authorList>
    </citation>
    <scope>NUCLEOTIDE SEQUENCE [LARGE SCALE GENOMIC DNA]</scope>
    <source>
        <strain evidence="2 4">Nm2</strain>
    </source>
</reference>
<dbReference type="EMBL" id="CP011451">
    <property type="protein sequence ID" value="AKH38515.1"/>
    <property type="molecule type" value="Genomic_DNA"/>
</dbReference>
<reference evidence="4" key="1">
    <citation type="submission" date="2015-05" db="EMBL/GenBank/DDBJ databases">
        <title>Draft genome of Nitrosomonas communis strain Nm2.</title>
        <authorList>
            <person name="Kozlowski J.A."/>
            <person name="Kits K.D."/>
            <person name="Stein L.Y."/>
        </authorList>
    </citation>
    <scope>NUCLEOTIDE SEQUENCE [LARGE SCALE GENOMIC DNA]</scope>
    <source>
        <strain evidence="4">Nm2</strain>
    </source>
</reference>
<dbReference type="KEGG" id="nco:AAW31_13070"/>
<protein>
    <submittedName>
        <fullName evidence="2">Uncharacterized protein</fullName>
    </submittedName>
</protein>
<feature type="transmembrane region" description="Helical" evidence="1">
    <location>
        <begin position="37"/>
        <end position="58"/>
    </location>
</feature>
<organism evidence="2 4">
    <name type="scientific">Nitrosomonas communis</name>
    <dbReference type="NCBI Taxonomy" id="44574"/>
    <lineage>
        <taxon>Bacteria</taxon>
        <taxon>Pseudomonadati</taxon>
        <taxon>Pseudomonadota</taxon>
        <taxon>Betaproteobacteria</taxon>
        <taxon>Nitrosomonadales</taxon>
        <taxon>Nitrosomonadaceae</taxon>
        <taxon>Nitrosomonas</taxon>
    </lineage>
</organism>
<evidence type="ECO:0000313" key="4">
    <source>
        <dbReference type="Proteomes" id="UP000034156"/>
    </source>
</evidence>
<evidence type="ECO:0000313" key="3">
    <source>
        <dbReference type="EMBL" id="TYP89256.1"/>
    </source>
</evidence>
<evidence type="ECO:0000313" key="2">
    <source>
        <dbReference type="EMBL" id="AKH38515.1"/>
    </source>
</evidence>
<dbReference type="EMBL" id="VNHT01000018">
    <property type="protein sequence ID" value="TYP89256.1"/>
    <property type="molecule type" value="Genomic_DNA"/>
</dbReference>
<proteinExistence type="predicted"/>
<reference evidence="3 5" key="3">
    <citation type="submission" date="2019-07" db="EMBL/GenBank/DDBJ databases">
        <title>Active sludge and wastewater microbial communities from Klosterneuburg, Austria.</title>
        <authorList>
            <person name="Wagner M."/>
        </authorList>
    </citation>
    <scope>NUCLEOTIDE SEQUENCE [LARGE SCALE GENOMIC DNA]</scope>
    <source>
        <strain evidence="3 5">Nm2</strain>
    </source>
</reference>
<keyword evidence="1" id="KW-0472">Membrane</keyword>
<evidence type="ECO:0000256" key="1">
    <source>
        <dbReference type="SAM" id="Phobius"/>
    </source>
</evidence>
<dbReference type="AlphaFoldDB" id="A0A0F7KDD8"/>
<evidence type="ECO:0000313" key="5">
    <source>
        <dbReference type="Proteomes" id="UP000324176"/>
    </source>
</evidence>
<keyword evidence="1" id="KW-1133">Transmembrane helix</keyword>
<dbReference type="Proteomes" id="UP000324176">
    <property type="component" value="Unassembled WGS sequence"/>
</dbReference>
<dbReference type="Proteomes" id="UP000034156">
    <property type="component" value="Chromosome"/>
</dbReference>
<dbReference type="PATRIC" id="fig|44574.3.peg.3177"/>